<dbReference type="PANTHER" id="PTHR37024:SF5">
    <property type="entry name" value="IMPA N-TERMINAL DOMAIN-CONTAINING PROTEIN"/>
    <property type="match status" value="1"/>
</dbReference>
<name>A0A510UC06_ALIFS</name>
<dbReference type="PANTHER" id="PTHR37024">
    <property type="entry name" value="TYPE VI SECRETION SYSTEM DUF2094 AND IMPA-RELATED DOMAIN PROTEIN"/>
    <property type="match status" value="1"/>
</dbReference>
<keyword evidence="2" id="KW-1133">Transmembrane helix</keyword>
<evidence type="ECO:0000256" key="1">
    <source>
        <dbReference type="SAM" id="MobiDB-lite"/>
    </source>
</evidence>
<dbReference type="EMBL" id="BJTZ01000001">
    <property type="protein sequence ID" value="GEK12073.1"/>
    <property type="molecule type" value="Genomic_DNA"/>
</dbReference>
<accession>A0A510UC06</accession>
<feature type="region of interest" description="Disordered" evidence="1">
    <location>
        <begin position="210"/>
        <end position="232"/>
    </location>
</feature>
<keyword evidence="2" id="KW-0812">Transmembrane</keyword>
<sequence length="441" mass="50843">MLGLNFNMNLSDFARRPISIEMPSGINPNSLDNFSEIKREVNKLNTVTSKISWKHVFKLSKSILESESKDIRCACYYTVSATHIDGLKGLVNGLNALLDICVIYWHSGYPDVNKTTARMGAFEWLTEHAIKKQKTLKVSPTDLVLIETGHKLTLKIEEELRSHYGNKSPSLGAIRRIFSQWIEEIQTTKLSLEEQRLKKEAIEKQNNSGINVNVSLPPRDESKKTVQPTMTHTEKDKNIKPMVTISLAFIFILTLLFGHFLYADNQKSTLLINIQKADLTTINPLISQLENKEDDLKQYVKIALIKQALHLNKDWEVTSTKVDKINELETLNHSLKNLYPDSAAVKKLEYEFNQQRADFENEYSDIHRRFLKSRTIFANAKNHNSDENIVKAYSYSNSLFPLLGRIEYAEKQNSLEELNRTQYLLNVYQHKLNTIRKNIQQ</sequence>
<feature type="domain" description="ImpA N-terminal" evidence="3">
    <location>
        <begin position="16"/>
        <end position="126"/>
    </location>
</feature>
<dbReference type="InterPro" id="IPR010657">
    <property type="entry name" value="ImpA_N"/>
</dbReference>
<protein>
    <submittedName>
        <fullName evidence="4">Type VI secretion protein</fullName>
    </submittedName>
</protein>
<reference evidence="4 5" key="1">
    <citation type="submission" date="2019-07" db="EMBL/GenBank/DDBJ databases">
        <title>Whole genome shotgun sequence of Aliivibrio fischeri NBRC 101058.</title>
        <authorList>
            <person name="Hosoyama A."/>
            <person name="Uohara A."/>
            <person name="Ohji S."/>
            <person name="Ichikawa N."/>
        </authorList>
    </citation>
    <scope>NUCLEOTIDE SEQUENCE [LARGE SCALE GENOMIC DNA]</scope>
    <source>
        <strain evidence="4 5">NBRC 101058</strain>
    </source>
</reference>
<evidence type="ECO:0000313" key="5">
    <source>
        <dbReference type="Proteomes" id="UP000321787"/>
    </source>
</evidence>
<dbReference type="Pfam" id="PF06812">
    <property type="entry name" value="ImpA_N"/>
    <property type="match status" value="1"/>
</dbReference>
<evidence type="ECO:0000256" key="2">
    <source>
        <dbReference type="SAM" id="Phobius"/>
    </source>
</evidence>
<proteinExistence type="predicted"/>
<evidence type="ECO:0000259" key="3">
    <source>
        <dbReference type="Pfam" id="PF06812"/>
    </source>
</evidence>
<comment type="caution">
    <text evidence="4">The sequence shown here is derived from an EMBL/GenBank/DDBJ whole genome shotgun (WGS) entry which is preliminary data.</text>
</comment>
<keyword evidence="2" id="KW-0472">Membrane</keyword>
<feature type="transmembrane region" description="Helical" evidence="2">
    <location>
        <begin position="242"/>
        <end position="262"/>
    </location>
</feature>
<gene>
    <name evidence="4" type="ORF">AFI02nite_01090</name>
</gene>
<dbReference type="Proteomes" id="UP000321787">
    <property type="component" value="Unassembled WGS sequence"/>
</dbReference>
<dbReference type="AlphaFoldDB" id="A0A510UC06"/>
<evidence type="ECO:0000313" key="4">
    <source>
        <dbReference type="EMBL" id="GEK12073.1"/>
    </source>
</evidence>
<organism evidence="4 5">
    <name type="scientific">Aliivibrio fischeri</name>
    <name type="common">Vibrio fischeri</name>
    <dbReference type="NCBI Taxonomy" id="668"/>
    <lineage>
        <taxon>Bacteria</taxon>
        <taxon>Pseudomonadati</taxon>
        <taxon>Pseudomonadota</taxon>
        <taxon>Gammaproteobacteria</taxon>
        <taxon>Vibrionales</taxon>
        <taxon>Vibrionaceae</taxon>
        <taxon>Aliivibrio</taxon>
    </lineage>
</organism>